<feature type="region of interest" description="Disordered" evidence="1">
    <location>
        <begin position="25"/>
        <end position="52"/>
    </location>
</feature>
<name>A0A7W9V006_9ACTN</name>
<dbReference type="Proteomes" id="UP000588098">
    <property type="component" value="Unassembled WGS sequence"/>
</dbReference>
<sequence length="71" mass="7525">MARTAPALPDSPRLKAAVFPSAIDVGAGDKGARGARMGRTVLSPEGGTKREHLRRARVENACMGRAMGEHR</sequence>
<evidence type="ECO:0000256" key="1">
    <source>
        <dbReference type="SAM" id="MobiDB-lite"/>
    </source>
</evidence>
<comment type="caution">
    <text evidence="2">The sequence shown here is derived from an EMBL/GenBank/DDBJ whole genome shotgun (WGS) entry which is preliminary data.</text>
</comment>
<evidence type="ECO:0000313" key="3">
    <source>
        <dbReference type="Proteomes" id="UP000588098"/>
    </source>
</evidence>
<dbReference type="EMBL" id="JACHJL010000009">
    <property type="protein sequence ID" value="MBB5936841.1"/>
    <property type="molecule type" value="Genomic_DNA"/>
</dbReference>
<evidence type="ECO:0000313" key="2">
    <source>
        <dbReference type="EMBL" id="MBB5936841.1"/>
    </source>
</evidence>
<protein>
    <submittedName>
        <fullName evidence="2">Uncharacterized protein</fullName>
    </submittedName>
</protein>
<proteinExistence type="predicted"/>
<dbReference type="AlphaFoldDB" id="A0A7W9V006"/>
<reference evidence="2 3" key="1">
    <citation type="submission" date="2020-08" db="EMBL/GenBank/DDBJ databases">
        <title>Genomic Encyclopedia of Type Strains, Phase III (KMG-III): the genomes of soil and plant-associated and newly described type strains.</title>
        <authorList>
            <person name="Whitman W."/>
        </authorList>
    </citation>
    <scope>NUCLEOTIDE SEQUENCE [LARGE SCALE GENOMIC DNA]</scope>
    <source>
        <strain evidence="2 3">CECT 8305</strain>
    </source>
</reference>
<keyword evidence="3" id="KW-1185">Reference proteome</keyword>
<accession>A0A7W9V006</accession>
<gene>
    <name evidence="2" type="ORF">FHS42_003918</name>
</gene>
<organism evidence="2 3">
    <name type="scientific">Streptomyces zagrosensis</name>
    <dbReference type="NCBI Taxonomy" id="1042984"/>
    <lineage>
        <taxon>Bacteria</taxon>
        <taxon>Bacillati</taxon>
        <taxon>Actinomycetota</taxon>
        <taxon>Actinomycetes</taxon>
        <taxon>Kitasatosporales</taxon>
        <taxon>Streptomycetaceae</taxon>
        <taxon>Streptomyces</taxon>
    </lineage>
</organism>